<dbReference type="GO" id="GO:0005524">
    <property type="term" value="F:ATP binding"/>
    <property type="evidence" value="ECO:0007669"/>
    <property type="project" value="UniProtKB-KW"/>
</dbReference>
<keyword evidence="8" id="KW-1185">Reference proteome</keyword>
<evidence type="ECO:0000256" key="5">
    <source>
        <dbReference type="SAM" id="MobiDB-lite"/>
    </source>
</evidence>
<evidence type="ECO:0000259" key="6">
    <source>
        <dbReference type="PROSITE" id="PS50011"/>
    </source>
</evidence>
<dbReference type="InterPro" id="IPR000719">
    <property type="entry name" value="Prot_kinase_dom"/>
</dbReference>
<feature type="region of interest" description="Disordered" evidence="5">
    <location>
        <begin position="1"/>
        <end position="26"/>
    </location>
</feature>
<dbReference type="SUPFAM" id="SSF56112">
    <property type="entry name" value="Protein kinase-like (PK-like)"/>
    <property type="match status" value="1"/>
</dbReference>
<dbReference type="PANTHER" id="PTHR43289:SF33">
    <property type="entry name" value="SERINE_THREONINE KINASE 31"/>
    <property type="match status" value="1"/>
</dbReference>
<accession>A0A5E4ZUZ7</accession>
<proteinExistence type="predicted"/>
<dbReference type="AlphaFoldDB" id="A0A5E4ZUZ7"/>
<name>A0A5E4ZUZ7_9BURK</name>
<protein>
    <recommendedName>
        <fullName evidence="6">Protein kinase domain-containing protein</fullName>
    </recommendedName>
</protein>
<dbReference type="GO" id="GO:0004674">
    <property type="term" value="F:protein serine/threonine kinase activity"/>
    <property type="evidence" value="ECO:0007669"/>
    <property type="project" value="TreeGrafter"/>
</dbReference>
<reference evidence="7 8" key="1">
    <citation type="submission" date="2019-08" db="EMBL/GenBank/DDBJ databases">
        <authorList>
            <person name="Peeters C."/>
        </authorList>
    </citation>
    <scope>NUCLEOTIDE SEQUENCE [LARGE SCALE GENOMIC DNA]</scope>
    <source>
        <strain evidence="7 8">LMG 31118</strain>
    </source>
</reference>
<feature type="domain" description="Protein kinase" evidence="6">
    <location>
        <begin position="37"/>
        <end position="293"/>
    </location>
</feature>
<dbReference type="Proteomes" id="UP000414136">
    <property type="component" value="Unassembled WGS sequence"/>
</dbReference>
<evidence type="ECO:0000256" key="3">
    <source>
        <dbReference type="ARBA" id="ARBA00022777"/>
    </source>
</evidence>
<keyword evidence="2" id="KW-0547">Nucleotide-binding</keyword>
<dbReference type="PANTHER" id="PTHR43289">
    <property type="entry name" value="MITOGEN-ACTIVATED PROTEIN KINASE KINASE KINASE 20-RELATED"/>
    <property type="match status" value="1"/>
</dbReference>
<dbReference type="InterPro" id="IPR011009">
    <property type="entry name" value="Kinase-like_dom_sf"/>
</dbReference>
<keyword evidence="1" id="KW-0808">Transferase</keyword>
<dbReference type="PROSITE" id="PS50011">
    <property type="entry name" value="PROTEIN_KINASE_DOM"/>
    <property type="match status" value="1"/>
</dbReference>
<sequence length="502" mass="55488">MPPTNPPSPVARQSRRRTLPPIEHSGTFRHGQRFGMWTLDAPIGGGENGDVWRVSSPSHAPHAIKLFTSISADSYEHFRAAVLSLDIGHPVDGVIPIHQRNLPRSKYGTVPWLVMPLATALTEYVLTSRHVDIARDFSDLADTVVRLADNGISRGTIKPSNILHLDGRLCLSDIGLPQYPRKSQITPARRSRGSASTPPEMRRLAAQVDSIEADVYSLGKALWCALTRTREAFDGPYDPRASHALVHYMQGVETSILDRLLIECTDPAPQNRPHASAFSARLREWSAPIHDFPATCLQEWNELIHALFPFGHPACVEWRNADVICSVLDQVGKTGLLNFLIYPSGGGVRFVSARRAGESGMISLQMTDGGVVVLKPKKLTLELSNDDAAWSYFRVELSHVPPAIPELAMCDGAQREYLSELAPGIYAPRGRYSGFVTDAQEIEPVVTGRRVCRLLSGTCVLFSMRSPYGRAPSSERRYHEQMSESAFRAFVSRQTVSKPPRS</sequence>
<evidence type="ECO:0000313" key="8">
    <source>
        <dbReference type="Proteomes" id="UP000414136"/>
    </source>
</evidence>
<dbReference type="Gene3D" id="1.10.510.10">
    <property type="entry name" value="Transferase(Phosphotransferase) domain 1"/>
    <property type="match status" value="1"/>
</dbReference>
<evidence type="ECO:0000256" key="2">
    <source>
        <dbReference type="ARBA" id="ARBA00022741"/>
    </source>
</evidence>
<evidence type="ECO:0000313" key="7">
    <source>
        <dbReference type="EMBL" id="VVE64618.1"/>
    </source>
</evidence>
<evidence type="ECO:0000256" key="1">
    <source>
        <dbReference type="ARBA" id="ARBA00022679"/>
    </source>
</evidence>
<gene>
    <name evidence="7" type="ORF">PCA31118_01665</name>
</gene>
<keyword evidence="3" id="KW-0418">Kinase</keyword>
<dbReference type="SMART" id="SM00220">
    <property type="entry name" value="S_TKc"/>
    <property type="match status" value="1"/>
</dbReference>
<organism evidence="7 8">
    <name type="scientific">Pandoraea captiosa</name>
    <dbReference type="NCBI Taxonomy" id="2508302"/>
    <lineage>
        <taxon>Bacteria</taxon>
        <taxon>Pseudomonadati</taxon>
        <taxon>Pseudomonadota</taxon>
        <taxon>Betaproteobacteria</taxon>
        <taxon>Burkholderiales</taxon>
        <taxon>Burkholderiaceae</taxon>
        <taxon>Pandoraea</taxon>
    </lineage>
</organism>
<keyword evidence="4" id="KW-0067">ATP-binding</keyword>
<evidence type="ECO:0000256" key="4">
    <source>
        <dbReference type="ARBA" id="ARBA00022840"/>
    </source>
</evidence>
<dbReference type="EMBL" id="CABPSQ010000002">
    <property type="protein sequence ID" value="VVE64618.1"/>
    <property type="molecule type" value="Genomic_DNA"/>
</dbReference>